<dbReference type="CDD" id="cd06257">
    <property type="entry name" value="DnaJ"/>
    <property type="match status" value="1"/>
</dbReference>
<dbReference type="Gene3D" id="1.10.287.110">
    <property type="entry name" value="DnaJ domain"/>
    <property type="match status" value="1"/>
</dbReference>
<dbReference type="SMART" id="SM00271">
    <property type="entry name" value="DnaJ"/>
    <property type="match status" value="1"/>
</dbReference>
<evidence type="ECO:0000313" key="3">
    <source>
        <dbReference type="EMBL" id="KZO98493.1"/>
    </source>
</evidence>
<dbReference type="AlphaFoldDB" id="A0A167P7H5"/>
<dbReference type="PANTHER" id="PTHR44029">
    <property type="entry name" value="DNAJ HOMOLOG SUBFAMILY C MEMBER 21"/>
    <property type="match status" value="1"/>
</dbReference>
<keyword evidence="4" id="KW-1185">Reference proteome</keyword>
<organism evidence="3 4">
    <name type="scientific">Calocera viscosa (strain TUFC12733)</name>
    <dbReference type="NCBI Taxonomy" id="1330018"/>
    <lineage>
        <taxon>Eukaryota</taxon>
        <taxon>Fungi</taxon>
        <taxon>Dikarya</taxon>
        <taxon>Basidiomycota</taxon>
        <taxon>Agaricomycotina</taxon>
        <taxon>Dacrymycetes</taxon>
        <taxon>Dacrymycetales</taxon>
        <taxon>Dacrymycetaceae</taxon>
        <taxon>Calocera</taxon>
    </lineage>
</organism>
<dbReference type="GO" id="GO:0005737">
    <property type="term" value="C:cytoplasm"/>
    <property type="evidence" value="ECO:0007669"/>
    <property type="project" value="TreeGrafter"/>
</dbReference>
<dbReference type="PRINTS" id="PR00625">
    <property type="entry name" value="JDOMAIN"/>
</dbReference>
<dbReference type="Proteomes" id="UP000076738">
    <property type="component" value="Unassembled WGS sequence"/>
</dbReference>
<feature type="domain" description="J" evidence="2">
    <location>
        <begin position="11"/>
        <end position="76"/>
    </location>
</feature>
<reference evidence="3 4" key="1">
    <citation type="journal article" date="2016" name="Mol. Biol. Evol.">
        <title>Comparative Genomics of Early-Diverging Mushroom-Forming Fungi Provides Insights into the Origins of Lignocellulose Decay Capabilities.</title>
        <authorList>
            <person name="Nagy L.G."/>
            <person name="Riley R."/>
            <person name="Tritt A."/>
            <person name="Adam C."/>
            <person name="Daum C."/>
            <person name="Floudas D."/>
            <person name="Sun H."/>
            <person name="Yadav J.S."/>
            <person name="Pangilinan J."/>
            <person name="Larsson K.H."/>
            <person name="Matsuura K."/>
            <person name="Barry K."/>
            <person name="Labutti K."/>
            <person name="Kuo R."/>
            <person name="Ohm R.A."/>
            <person name="Bhattacharya S.S."/>
            <person name="Shirouzu T."/>
            <person name="Yoshinaga Y."/>
            <person name="Martin F.M."/>
            <person name="Grigoriev I.V."/>
            <person name="Hibbett D.S."/>
        </authorList>
    </citation>
    <scope>NUCLEOTIDE SEQUENCE [LARGE SCALE GENOMIC DNA]</scope>
    <source>
        <strain evidence="3 4">TUFC12733</strain>
    </source>
</reference>
<dbReference type="PANTHER" id="PTHR44029:SF1">
    <property type="entry name" value="DNAJ HOMOLOG SUBFAMILY C MEMBER 21"/>
    <property type="match status" value="1"/>
</dbReference>
<name>A0A167P7H5_CALVF</name>
<dbReference type="PROSITE" id="PS50076">
    <property type="entry name" value="DNAJ_2"/>
    <property type="match status" value="1"/>
</dbReference>
<dbReference type="InterPro" id="IPR036869">
    <property type="entry name" value="J_dom_sf"/>
</dbReference>
<evidence type="ECO:0000259" key="2">
    <source>
        <dbReference type="PROSITE" id="PS50076"/>
    </source>
</evidence>
<proteinExistence type="predicted"/>
<feature type="region of interest" description="Disordered" evidence="1">
    <location>
        <begin position="90"/>
        <end position="113"/>
    </location>
</feature>
<evidence type="ECO:0000313" key="4">
    <source>
        <dbReference type="Proteomes" id="UP000076738"/>
    </source>
</evidence>
<dbReference type="Pfam" id="PF00226">
    <property type="entry name" value="DnaJ"/>
    <property type="match status" value="1"/>
</dbReference>
<protein>
    <submittedName>
        <fullName evidence="3">DnaJ-domain-containing protein</fullName>
    </submittedName>
</protein>
<dbReference type="InterPro" id="IPR001623">
    <property type="entry name" value="DnaJ_domain"/>
</dbReference>
<dbReference type="OrthoDB" id="442087at2759"/>
<sequence length="113" mass="12233">MFEERYAALKDSYEQLGLKEGASIDTVKATYRSLALKLHPDKNLANPSSTPQFQALSEAYERVMEHFLGSEINVGGKGSGFGPPNGFYSFGVGGKRGPARPDRPKQPAQSAGR</sequence>
<dbReference type="InterPro" id="IPR051964">
    <property type="entry name" value="Chaperone_stress_response"/>
</dbReference>
<gene>
    <name evidence="3" type="ORF">CALVIDRAFT_535132</name>
</gene>
<dbReference type="EMBL" id="KV417275">
    <property type="protein sequence ID" value="KZO98493.1"/>
    <property type="molecule type" value="Genomic_DNA"/>
</dbReference>
<evidence type="ECO:0000256" key="1">
    <source>
        <dbReference type="SAM" id="MobiDB-lite"/>
    </source>
</evidence>
<accession>A0A167P7H5</accession>
<dbReference type="STRING" id="1330018.A0A167P7H5"/>
<dbReference type="SUPFAM" id="SSF46565">
    <property type="entry name" value="Chaperone J-domain"/>
    <property type="match status" value="1"/>
</dbReference>